<dbReference type="InterPro" id="IPR041685">
    <property type="entry name" value="AAA_GajA/Old/RecF-like"/>
</dbReference>
<gene>
    <name evidence="2" type="ORF">PN36_13910</name>
</gene>
<comment type="caution">
    <text evidence="2">The sequence shown here is derived from an EMBL/GenBank/DDBJ whole genome shotgun (WGS) entry which is preliminary data.</text>
</comment>
<evidence type="ECO:0000259" key="1">
    <source>
        <dbReference type="Pfam" id="PF13175"/>
    </source>
</evidence>
<keyword evidence="3" id="KW-1185">Reference proteome</keyword>
<organism evidence="2 3">
    <name type="scientific">Candidatus Thiomargarita nelsonii</name>
    <dbReference type="NCBI Taxonomy" id="1003181"/>
    <lineage>
        <taxon>Bacteria</taxon>
        <taxon>Pseudomonadati</taxon>
        <taxon>Pseudomonadota</taxon>
        <taxon>Gammaproteobacteria</taxon>
        <taxon>Thiotrichales</taxon>
        <taxon>Thiotrichaceae</taxon>
        <taxon>Thiomargarita</taxon>
    </lineage>
</organism>
<evidence type="ECO:0000313" key="2">
    <source>
        <dbReference type="EMBL" id="KHD05657.1"/>
    </source>
</evidence>
<accession>A0A0A6P5D1</accession>
<name>A0A0A6P5D1_9GAMM</name>
<dbReference type="InterPro" id="IPR027417">
    <property type="entry name" value="P-loop_NTPase"/>
</dbReference>
<dbReference type="AlphaFoldDB" id="A0A0A6P5D1"/>
<dbReference type="EMBL" id="JSZA02000047">
    <property type="protein sequence ID" value="KHD05657.1"/>
    <property type="molecule type" value="Genomic_DNA"/>
</dbReference>
<reference evidence="2 3" key="1">
    <citation type="journal article" date="2016" name="Front. Microbiol.">
        <title>Single-Cell (Meta-)Genomics of a Dimorphic Candidatus Thiomargarita nelsonii Reveals Genomic Plasticity.</title>
        <authorList>
            <person name="Flood B.E."/>
            <person name="Fliss P."/>
            <person name="Jones D.S."/>
            <person name="Dick G.J."/>
            <person name="Jain S."/>
            <person name="Kaster A.K."/>
            <person name="Winkel M."/>
            <person name="Mussmann M."/>
            <person name="Bailey J."/>
        </authorList>
    </citation>
    <scope>NUCLEOTIDE SEQUENCE [LARGE SCALE GENOMIC DNA]</scope>
    <source>
        <strain evidence="2">Hydrate Ridge</strain>
    </source>
</reference>
<dbReference type="SUPFAM" id="SSF52540">
    <property type="entry name" value="P-loop containing nucleoside triphosphate hydrolases"/>
    <property type="match status" value="1"/>
</dbReference>
<dbReference type="Gene3D" id="3.40.50.300">
    <property type="entry name" value="P-loop containing nucleotide triphosphate hydrolases"/>
    <property type="match status" value="1"/>
</dbReference>
<evidence type="ECO:0000313" key="3">
    <source>
        <dbReference type="Proteomes" id="UP000030428"/>
    </source>
</evidence>
<dbReference type="Pfam" id="PF13175">
    <property type="entry name" value="AAA_15"/>
    <property type="match status" value="1"/>
</dbReference>
<protein>
    <recommendedName>
        <fullName evidence="1">Endonuclease GajA/Old nuclease/RecF-like AAA domain-containing protein</fullName>
    </recommendedName>
</protein>
<dbReference type="Proteomes" id="UP000030428">
    <property type="component" value="Unassembled WGS sequence"/>
</dbReference>
<proteinExistence type="predicted"/>
<sequence length="274" mass="32269">MSFELKNIGAIKQAKIELGELTVICGKNNTGKTYITYSIYGFLYEKYSLFRAVEDLKVLEPDLNHINRQLSELYTKQLKDIFNVNAEEFSDAEFNIDIILSNRVLFEDYFKKSLPFIISAERTGIQLFQKELDKNKNELIKTLTKTRNIDLLEENLARFALPIEENINFARDSDNVIKSNSFLKQEYPELMTYIEEMLGVRYENRYGRKVVIDKTTHRVLPHYMSSTSVRALFDLHLWLKHQAKKRRYTVYRRARIEFTPKKPNQNSSIIGEIN</sequence>
<feature type="domain" description="Endonuclease GajA/Old nuclease/RecF-like AAA" evidence="1">
    <location>
        <begin position="2"/>
        <end position="157"/>
    </location>
</feature>